<dbReference type="InterPro" id="IPR052894">
    <property type="entry name" value="AsmA-related"/>
</dbReference>
<evidence type="ECO:0000313" key="2">
    <source>
        <dbReference type="Proteomes" id="UP000477680"/>
    </source>
</evidence>
<dbReference type="Proteomes" id="UP000477680">
    <property type="component" value="Chromosome"/>
</dbReference>
<dbReference type="KEGG" id="kim:G3T16_20260"/>
<sequence>MAGQASKIPLNTLSQDLGIERDISGSLNLRGGLSAQGITTGELVAQLNGSVGLALEDATVEGAAYDVLATSLLTWLFSGAALEESTQIQCTMARFALVDGVARSDDIYAESERMIATGEGEFDLVNRTLAMTLTPRSRSRAIQIPSKITLRGDMASPRVTVSPVTTTLNISTEVLLFLPRMVMKLLGLNRGRSDGGRECVVQPIQ</sequence>
<name>A0A6C0U8P6_9GAMM</name>
<dbReference type="AlphaFoldDB" id="A0A6C0U8P6"/>
<dbReference type="GO" id="GO:0090313">
    <property type="term" value="P:regulation of protein targeting to membrane"/>
    <property type="evidence" value="ECO:0007669"/>
    <property type="project" value="TreeGrafter"/>
</dbReference>
<accession>A0A6C0U8P6</accession>
<organism evidence="1 2">
    <name type="scientific">Kineobactrum salinum</name>
    <dbReference type="NCBI Taxonomy" id="2708301"/>
    <lineage>
        <taxon>Bacteria</taxon>
        <taxon>Pseudomonadati</taxon>
        <taxon>Pseudomonadota</taxon>
        <taxon>Gammaproteobacteria</taxon>
        <taxon>Cellvibrionales</taxon>
        <taxon>Halieaceae</taxon>
        <taxon>Kineobactrum</taxon>
    </lineage>
</organism>
<dbReference type="EMBL" id="CP048711">
    <property type="protein sequence ID" value="QIB67779.1"/>
    <property type="molecule type" value="Genomic_DNA"/>
</dbReference>
<dbReference type="PANTHER" id="PTHR30441:SF4">
    <property type="entry name" value="PROTEIN ASMA"/>
    <property type="match status" value="1"/>
</dbReference>
<keyword evidence="2" id="KW-1185">Reference proteome</keyword>
<protein>
    <submittedName>
        <fullName evidence="1">Uncharacterized protein</fullName>
    </submittedName>
</protein>
<dbReference type="GO" id="GO:0005886">
    <property type="term" value="C:plasma membrane"/>
    <property type="evidence" value="ECO:0007669"/>
    <property type="project" value="TreeGrafter"/>
</dbReference>
<dbReference type="PANTHER" id="PTHR30441">
    <property type="entry name" value="DUF748 DOMAIN-CONTAINING PROTEIN"/>
    <property type="match status" value="1"/>
</dbReference>
<evidence type="ECO:0000313" key="1">
    <source>
        <dbReference type="EMBL" id="QIB67779.1"/>
    </source>
</evidence>
<proteinExistence type="predicted"/>
<reference evidence="1 2" key="1">
    <citation type="submission" date="2020-02" db="EMBL/GenBank/DDBJ databases">
        <title>Genome sequencing for Kineobactrum sp. M2.</title>
        <authorList>
            <person name="Park S.-J."/>
        </authorList>
    </citation>
    <scope>NUCLEOTIDE SEQUENCE [LARGE SCALE GENOMIC DNA]</scope>
    <source>
        <strain evidence="1 2">M2</strain>
    </source>
</reference>
<dbReference type="RefSeq" id="WP_163497204.1">
    <property type="nucleotide sequence ID" value="NZ_CP048711.1"/>
</dbReference>
<gene>
    <name evidence="1" type="ORF">G3T16_20260</name>
</gene>